<dbReference type="InterPro" id="IPR009057">
    <property type="entry name" value="Homeodomain-like_sf"/>
</dbReference>
<keyword evidence="1" id="KW-0678">Repressor</keyword>
<accession>A0A401UY50</accession>
<dbReference type="InterPro" id="IPR050109">
    <property type="entry name" value="HTH-type_TetR-like_transc_reg"/>
</dbReference>
<keyword evidence="8" id="KW-1185">Reference proteome</keyword>
<dbReference type="Pfam" id="PF00440">
    <property type="entry name" value="TetR_N"/>
    <property type="match status" value="1"/>
</dbReference>
<gene>
    <name evidence="7" type="ORF">CTKZ_11750</name>
</gene>
<dbReference type="InterPro" id="IPR036271">
    <property type="entry name" value="Tet_transcr_reg_TetR-rel_C_sf"/>
</dbReference>
<dbReference type="RefSeq" id="WP_124342150.1">
    <property type="nucleotide sequence ID" value="NZ_BHYL01000084.1"/>
</dbReference>
<comment type="caution">
    <text evidence="7">The sequence shown here is derived from an EMBL/GenBank/DDBJ whole genome shotgun (WGS) entry which is preliminary data.</text>
</comment>
<evidence type="ECO:0000256" key="2">
    <source>
        <dbReference type="ARBA" id="ARBA00023015"/>
    </source>
</evidence>
<dbReference type="OrthoDB" id="7505659at2"/>
<dbReference type="Gene3D" id="1.10.357.10">
    <property type="entry name" value="Tetracycline Repressor, domain 2"/>
    <property type="match status" value="1"/>
</dbReference>
<dbReference type="PRINTS" id="PR00455">
    <property type="entry name" value="HTHTETR"/>
</dbReference>
<keyword evidence="4" id="KW-0804">Transcription</keyword>
<dbReference type="GO" id="GO:0000976">
    <property type="term" value="F:transcription cis-regulatory region binding"/>
    <property type="evidence" value="ECO:0007669"/>
    <property type="project" value="TreeGrafter"/>
</dbReference>
<dbReference type="SUPFAM" id="SSF46689">
    <property type="entry name" value="Homeodomain-like"/>
    <property type="match status" value="1"/>
</dbReference>
<dbReference type="AlphaFoldDB" id="A0A401UY50"/>
<keyword evidence="3 5" id="KW-0238">DNA-binding</keyword>
<protein>
    <submittedName>
        <fullName evidence="7">TetR family transcriptional regulator</fullName>
    </submittedName>
</protein>
<sequence length="210" mass="22773">MSTEVSGTPTGYARGRATREEILDAAMRLFGEVGYTSASLREVASRVGITHPGLLHHFKSKAALLEAVLQRRDEIDEAAIRADREAGVDYFEALVLLVERNARRPAIVELFTTLSGEATSPGHPAHAYFQDRYARVVGTTAEMLEERRLAGGLRPGVDPLTAARLLVAVMDGLQVQWLLEADAQGTRVDMAAGLRAAYAALFVPVDDTAR</sequence>
<keyword evidence="2" id="KW-0805">Transcription regulation</keyword>
<evidence type="ECO:0000256" key="1">
    <source>
        <dbReference type="ARBA" id="ARBA00022491"/>
    </source>
</evidence>
<evidence type="ECO:0000313" key="8">
    <source>
        <dbReference type="Proteomes" id="UP000288246"/>
    </source>
</evidence>
<evidence type="ECO:0000313" key="7">
    <source>
        <dbReference type="EMBL" id="GCD19613.1"/>
    </source>
</evidence>
<dbReference type="EMBL" id="BHYL01000084">
    <property type="protein sequence ID" value="GCD19613.1"/>
    <property type="molecule type" value="Genomic_DNA"/>
</dbReference>
<feature type="DNA-binding region" description="H-T-H motif" evidence="5">
    <location>
        <begin position="39"/>
        <end position="58"/>
    </location>
</feature>
<evidence type="ECO:0000256" key="4">
    <source>
        <dbReference type="ARBA" id="ARBA00023163"/>
    </source>
</evidence>
<evidence type="ECO:0000259" key="6">
    <source>
        <dbReference type="PROSITE" id="PS50977"/>
    </source>
</evidence>
<name>A0A401UY50_9CELL</name>
<evidence type="ECO:0000256" key="3">
    <source>
        <dbReference type="ARBA" id="ARBA00023125"/>
    </source>
</evidence>
<dbReference type="SUPFAM" id="SSF48498">
    <property type="entry name" value="Tetracyclin repressor-like, C-terminal domain"/>
    <property type="match status" value="1"/>
</dbReference>
<dbReference type="InterPro" id="IPR001647">
    <property type="entry name" value="HTH_TetR"/>
</dbReference>
<dbReference type="PROSITE" id="PS50977">
    <property type="entry name" value="HTH_TETR_2"/>
    <property type="match status" value="1"/>
</dbReference>
<dbReference type="PANTHER" id="PTHR30055:SF234">
    <property type="entry name" value="HTH-TYPE TRANSCRIPTIONAL REGULATOR BETI"/>
    <property type="match status" value="1"/>
</dbReference>
<dbReference type="PANTHER" id="PTHR30055">
    <property type="entry name" value="HTH-TYPE TRANSCRIPTIONAL REGULATOR RUTR"/>
    <property type="match status" value="1"/>
</dbReference>
<dbReference type="InterPro" id="IPR039538">
    <property type="entry name" value="BetI_C"/>
</dbReference>
<organism evidence="7 8">
    <name type="scientific">Cellulomonas algicola</name>
    <dbReference type="NCBI Taxonomy" id="2071633"/>
    <lineage>
        <taxon>Bacteria</taxon>
        <taxon>Bacillati</taxon>
        <taxon>Actinomycetota</taxon>
        <taxon>Actinomycetes</taxon>
        <taxon>Micrococcales</taxon>
        <taxon>Cellulomonadaceae</taxon>
        <taxon>Cellulomonas</taxon>
    </lineage>
</organism>
<feature type="domain" description="HTH tetR-type" evidence="6">
    <location>
        <begin position="16"/>
        <end position="76"/>
    </location>
</feature>
<dbReference type="Pfam" id="PF13977">
    <property type="entry name" value="TetR_C_6"/>
    <property type="match status" value="1"/>
</dbReference>
<proteinExistence type="predicted"/>
<dbReference type="Proteomes" id="UP000288246">
    <property type="component" value="Unassembled WGS sequence"/>
</dbReference>
<evidence type="ECO:0000256" key="5">
    <source>
        <dbReference type="PROSITE-ProRule" id="PRU00335"/>
    </source>
</evidence>
<dbReference type="GO" id="GO:0003700">
    <property type="term" value="F:DNA-binding transcription factor activity"/>
    <property type="evidence" value="ECO:0007669"/>
    <property type="project" value="TreeGrafter"/>
</dbReference>
<reference evidence="7 8" key="1">
    <citation type="submission" date="2018-11" db="EMBL/GenBank/DDBJ databases">
        <title>Draft genome sequence of Cellulomonas takizawaensis strain TKZ-21.</title>
        <authorList>
            <person name="Yamamura H."/>
            <person name="Hayashi T."/>
            <person name="Hamada M."/>
            <person name="Serisawa Y."/>
            <person name="Matsuyama K."/>
            <person name="Nakagawa Y."/>
            <person name="Otoguro M."/>
            <person name="Yanagida F."/>
            <person name="Hayakawa M."/>
        </authorList>
    </citation>
    <scope>NUCLEOTIDE SEQUENCE [LARGE SCALE GENOMIC DNA]</scope>
    <source>
        <strain evidence="7 8">TKZ-21</strain>
    </source>
</reference>